<dbReference type="InterPro" id="IPR001841">
    <property type="entry name" value="Znf_RING"/>
</dbReference>
<proteinExistence type="predicted"/>
<evidence type="ECO:0000313" key="6">
    <source>
        <dbReference type="EMBL" id="ABY65805.1"/>
    </source>
</evidence>
<evidence type="ECO:0000256" key="3">
    <source>
        <dbReference type="ARBA" id="ARBA00022833"/>
    </source>
</evidence>
<dbReference type="PANTHER" id="PTHR45676">
    <property type="entry name" value="RING-H2 FINGER PROTEIN ATL51-RELATED"/>
    <property type="match status" value="1"/>
</dbReference>
<evidence type="ECO:0000256" key="4">
    <source>
        <dbReference type="PROSITE-ProRule" id="PRU00175"/>
    </source>
</evidence>
<feature type="domain" description="RING-type" evidence="5">
    <location>
        <begin position="87"/>
        <end position="131"/>
    </location>
</feature>
<reference evidence="6 7" key="1">
    <citation type="submission" date="2007-11" db="EMBL/GenBank/DDBJ databases">
        <title>Sequence and organization of Orgyia leucostigma nucleopolyhedrovirus genome.</title>
        <authorList>
            <person name="Eveleigh R.J.M."/>
            <person name="Lapointe R."/>
            <person name="Graham R.I."/>
            <person name="Lauzon H.A.M."/>
            <person name="Pavlik L."/>
            <person name="Arif B.M."/>
            <person name="Lucarotti C.J."/>
        </authorList>
    </citation>
    <scope>NUCLEOTIDE SEQUENCE [LARGE SCALE GENOMIC DNA]</scope>
    <source>
        <strain evidence="6">CFS-77</strain>
    </source>
</reference>
<protein>
    <recommendedName>
        <fullName evidence="5">RING-type domain-containing protein</fullName>
    </recommendedName>
</protein>
<dbReference type="PROSITE" id="PS00518">
    <property type="entry name" value="ZF_RING_1"/>
    <property type="match status" value="1"/>
</dbReference>
<evidence type="ECO:0000313" key="7">
    <source>
        <dbReference type="Proteomes" id="UP000203316"/>
    </source>
</evidence>
<dbReference type="PANTHER" id="PTHR45676:SF159">
    <property type="entry name" value="RING-H2 FINGER PROTEIN ATL51"/>
    <property type="match status" value="1"/>
</dbReference>
<dbReference type="EMBL" id="EU309041">
    <property type="protein sequence ID" value="ABY65805.1"/>
    <property type="molecule type" value="Genomic_DNA"/>
</dbReference>
<dbReference type="InterPro" id="IPR017907">
    <property type="entry name" value="Znf_RING_CS"/>
</dbReference>
<dbReference type="GO" id="GO:0008270">
    <property type="term" value="F:zinc ion binding"/>
    <property type="evidence" value="ECO:0007669"/>
    <property type="project" value="UniProtKB-KW"/>
</dbReference>
<dbReference type="KEGG" id="vg:5850431"/>
<dbReference type="InterPro" id="IPR013083">
    <property type="entry name" value="Znf_RING/FYVE/PHD"/>
</dbReference>
<dbReference type="Gene3D" id="3.30.40.10">
    <property type="entry name" value="Zinc/RING finger domain, C3HC4 (zinc finger)"/>
    <property type="match status" value="1"/>
</dbReference>
<keyword evidence="2 4" id="KW-0863">Zinc-finger</keyword>
<evidence type="ECO:0000256" key="1">
    <source>
        <dbReference type="ARBA" id="ARBA00022723"/>
    </source>
</evidence>
<accession>B0FDU7</accession>
<dbReference type="SMART" id="SM00184">
    <property type="entry name" value="RING"/>
    <property type="match status" value="1"/>
</dbReference>
<dbReference type="GeneID" id="5850431"/>
<dbReference type="Pfam" id="PF13639">
    <property type="entry name" value="zf-RING_2"/>
    <property type="match status" value="1"/>
</dbReference>
<keyword evidence="1" id="KW-0479">Metal-binding</keyword>
<keyword evidence="3" id="KW-0862">Zinc</keyword>
<dbReference type="GO" id="GO:0016567">
    <property type="term" value="P:protein ubiquitination"/>
    <property type="evidence" value="ECO:0007669"/>
    <property type="project" value="UniProtKB-UniPathway"/>
</dbReference>
<name>B0FDU7_9ABAC</name>
<dbReference type="OrthoDB" id="28393at10239"/>
<dbReference type="RefSeq" id="YP_001650989.1">
    <property type="nucleotide sequence ID" value="NC_010276.1"/>
</dbReference>
<sequence length="136" mass="15921">MLIIEIEDHLLYSCVKFLDRNENGDYVEIFNCYIASDALSILEEEEDFIEINQQGIDENRTELTSAIIKKYILRKHYSKKLSSIDSCCVCLNKFKIKQKVSQIKKCKHVFCISCLNTWLKYKSIKQCPLCRINIVA</sequence>
<dbReference type="UniPathway" id="UPA00143"/>
<dbReference type="PROSITE" id="PS50089">
    <property type="entry name" value="ZF_RING_2"/>
    <property type="match status" value="1"/>
</dbReference>
<dbReference type="SUPFAM" id="SSF57850">
    <property type="entry name" value="RING/U-box"/>
    <property type="match status" value="1"/>
</dbReference>
<evidence type="ECO:0000259" key="5">
    <source>
        <dbReference type="PROSITE" id="PS50089"/>
    </source>
</evidence>
<dbReference type="Proteomes" id="UP000203316">
    <property type="component" value="Segment"/>
</dbReference>
<keyword evidence="7" id="KW-1185">Reference proteome</keyword>
<organism evidence="6 7">
    <name type="scientific">Orgyia leucostigma nucleopolyhedrovirus</name>
    <dbReference type="NCBI Taxonomy" id="490711"/>
    <lineage>
        <taxon>Viruses</taxon>
        <taxon>Viruses incertae sedis</taxon>
        <taxon>Naldaviricetes</taxon>
        <taxon>Lefavirales</taxon>
        <taxon>Baculoviridae</taxon>
        <taxon>Alphabaculovirus</taxon>
        <taxon>Alphabaculovirus orleucostigmae</taxon>
    </lineage>
</organism>
<evidence type="ECO:0000256" key="2">
    <source>
        <dbReference type="ARBA" id="ARBA00022771"/>
    </source>
</evidence>